<dbReference type="InterPro" id="IPR008928">
    <property type="entry name" value="6-hairpin_glycosidase_sf"/>
</dbReference>
<dbReference type="PANTHER" id="PTHR34987:SF4">
    <property type="entry name" value="ALPHA-L-RHAMNOSIDASE C-TERMINAL DOMAIN-CONTAINING PROTEIN"/>
    <property type="match status" value="1"/>
</dbReference>
<dbReference type="EMBL" id="JAKWBI020000526">
    <property type="protein sequence ID" value="KAJ2894130.1"/>
    <property type="molecule type" value="Genomic_DNA"/>
</dbReference>
<dbReference type="Pfam" id="PF17390">
    <property type="entry name" value="Bac_rhamnosid_C"/>
    <property type="match status" value="1"/>
</dbReference>
<gene>
    <name evidence="2" type="ORF">MKZ38_007918</name>
</gene>
<dbReference type="GO" id="GO:0005975">
    <property type="term" value="P:carbohydrate metabolic process"/>
    <property type="evidence" value="ECO:0007669"/>
    <property type="project" value="InterPro"/>
</dbReference>
<dbReference type="Gene3D" id="2.60.420.10">
    <property type="entry name" value="Maltose phosphorylase, domain 3"/>
    <property type="match status" value="1"/>
</dbReference>
<comment type="caution">
    <text evidence="2">The sequence shown here is derived from an EMBL/GenBank/DDBJ whole genome shotgun (WGS) entry which is preliminary data.</text>
</comment>
<reference evidence="2" key="1">
    <citation type="submission" date="2022-07" db="EMBL/GenBank/DDBJ databases">
        <title>Draft genome sequence of Zalerion maritima ATCC 34329, a (micro)plastics degrading marine fungus.</title>
        <authorList>
            <person name="Paco A."/>
            <person name="Goncalves M.F.M."/>
            <person name="Rocha-Santos T.A.P."/>
            <person name="Alves A."/>
        </authorList>
    </citation>
    <scope>NUCLEOTIDE SEQUENCE</scope>
    <source>
        <strain evidence="2">ATCC 34329</strain>
    </source>
</reference>
<protein>
    <submittedName>
        <fullName evidence="2">Glycoside hydrolase family 78 protein</fullName>
    </submittedName>
</protein>
<dbReference type="InterPro" id="IPR012341">
    <property type="entry name" value="6hp_glycosidase-like_sf"/>
</dbReference>
<dbReference type="Proteomes" id="UP001201980">
    <property type="component" value="Unassembled WGS sequence"/>
</dbReference>
<dbReference type="GO" id="GO:0016787">
    <property type="term" value="F:hydrolase activity"/>
    <property type="evidence" value="ECO:0007669"/>
    <property type="project" value="UniProtKB-KW"/>
</dbReference>
<feature type="domain" description="Alpha-L-rhamnosidase C-terminal" evidence="1">
    <location>
        <begin position="580"/>
        <end position="646"/>
    </location>
</feature>
<keyword evidence="2" id="KW-0378">Hydrolase</keyword>
<evidence type="ECO:0000259" key="1">
    <source>
        <dbReference type="Pfam" id="PF17390"/>
    </source>
</evidence>
<dbReference type="AlphaFoldDB" id="A0AAD5RI40"/>
<sequence length="689" mass="73671">MTKTDMVDLALPSRAWSAGNCAEPPHPSTRTAASLFPLSLSPENTSIVLDHGRCQGGIPGFEILEARGSGPVTFKVIYSETKDGIDSETVGGGPFFLFSNAMDSYRNLFYTRYQRLVLSTPDSSVKFPRAGFGCVSLESTLKASFQRSNQILNRVWRDGARTVDMCSVRKGETQAAWDVTPMAHACLACIGRHAGKGRDLGVFIRASGDSVSTSINNQEIGVMSGLHIQPILGGEVNSGSVAFGGPEGWTSLYQASVVKDLKGAILYENGLLIPSRDRTLADFQVGTNSVACTIDGAKRDRACFGGDLHVLGRSIAYSTSCLEAVAGSTELLTSHQTSDGYLGNLCPTQAPLHEAGSGIPTPTYAFYSLTYALLLVVAVKDYWMHSGNSAAARKCFPRLERLLHLVEKHRSEELGLIQAPPPLSIHWFPMNGPLFGASGGIHLAYYDALKATQAMAALAGTEKAMGPSSNAAPQGLCQDINAYATWLGVAPWHSDNLARLIGCAEKDHLPVAFQNLGHWDSAKVLSPYATGLAVEALFKHDMGLGAEAMKTDGSPFSHDTSLAHGRSTWPVFLLPEYLAGLKVVEPGWRAFKVRPVLAVIASIDYSLDTQLGEITVGLRYDEVSQTGLISLTAPKESVAEVHAPAGHILVDGPAVITGPVAGLSIKFYGEKSGERKWFVLDELVEAASD</sequence>
<organism evidence="2 3">
    <name type="scientific">Zalerion maritima</name>
    <dbReference type="NCBI Taxonomy" id="339359"/>
    <lineage>
        <taxon>Eukaryota</taxon>
        <taxon>Fungi</taxon>
        <taxon>Dikarya</taxon>
        <taxon>Ascomycota</taxon>
        <taxon>Pezizomycotina</taxon>
        <taxon>Sordariomycetes</taxon>
        <taxon>Lulworthiomycetidae</taxon>
        <taxon>Lulworthiales</taxon>
        <taxon>Lulworthiaceae</taxon>
        <taxon>Zalerion</taxon>
    </lineage>
</organism>
<evidence type="ECO:0000313" key="2">
    <source>
        <dbReference type="EMBL" id="KAJ2894130.1"/>
    </source>
</evidence>
<dbReference type="InterPro" id="IPR035398">
    <property type="entry name" value="Bac_rhamnosid_C"/>
</dbReference>
<name>A0AAD5RI40_9PEZI</name>
<dbReference type="PANTHER" id="PTHR34987">
    <property type="entry name" value="C, PUTATIVE (AFU_ORTHOLOGUE AFUA_3G02880)-RELATED"/>
    <property type="match status" value="1"/>
</dbReference>
<proteinExistence type="predicted"/>
<accession>A0AAD5RI40</accession>
<evidence type="ECO:0000313" key="3">
    <source>
        <dbReference type="Proteomes" id="UP001201980"/>
    </source>
</evidence>
<keyword evidence="3" id="KW-1185">Reference proteome</keyword>
<dbReference type="SUPFAM" id="SSF48208">
    <property type="entry name" value="Six-hairpin glycosidases"/>
    <property type="match status" value="1"/>
</dbReference>
<dbReference type="Gene3D" id="1.50.10.10">
    <property type="match status" value="1"/>
</dbReference>